<organism evidence="2 3">
    <name type="scientific">Gelidibacter maritimus</name>
    <dbReference type="NCBI Taxonomy" id="2761487"/>
    <lineage>
        <taxon>Bacteria</taxon>
        <taxon>Pseudomonadati</taxon>
        <taxon>Bacteroidota</taxon>
        <taxon>Flavobacteriia</taxon>
        <taxon>Flavobacteriales</taxon>
        <taxon>Flavobacteriaceae</taxon>
        <taxon>Gelidibacter</taxon>
    </lineage>
</organism>
<evidence type="ECO:0000256" key="1">
    <source>
        <dbReference type="SAM" id="SignalP"/>
    </source>
</evidence>
<gene>
    <name evidence="2" type="ORF">H3Z82_10685</name>
</gene>
<sequence>MKKVTLLFVFLTGHLLFAQVGIGTENPSPSSQLDIHSNNRGLLIPQVALTGLTDATTIASGNVNSLLIYNTSTVGGLTPGYYYWLNQSWNRLMTESSVMQQLKATMPKFFYMPSIAIPTHRSHFVAGDGFSESGGVFSVNLYNRYTAQFNSIEVASPNRTTSLPLLPANELDYYITYYDKAVFETLTLSAAGVLT</sequence>
<reference evidence="2 3" key="1">
    <citation type="submission" date="2020-07" db="EMBL/GenBank/DDBJ databases">
        <title>Bacterium isolated from marine sediment.</title>
        <authorList>
            <person name="Shang D."/>
        </authorList>
    </citation>
    <scope>NUCLEOTIDE SEQUENCE [LARGE SCALE GENOMIC DNA]</scope>
    <source>
        <strain evidence="2 3">F6074</strain>
    </source>
</reference>
<feature type="chain" id="PRO_5031179862" evidence="1">
    <location>
        <begin position="19"/>
        <end position="195"/>
    </location>
</feature>
<keyword evidence="1" id="KW-0732">Signal</keyword>
<feature type="signal peptide" evidence="1">
    <location>
        <begin position="1"/>
        <end position="18"/>
    </location>
</feature>
<keyword evidence="3" id="KW-1185">Reference proteome</keyword>
<dbReference type="Proteomes" id="UP000541857">
    <property type="component" value="Unassembled WGS sequence"/>
</dbReference>
<evidence type="ECO:0000313" key="3">
    <source>
        <dbReference type="Proteomes" id="UP000541857"/>
    </source>
</evidence>
<proteinExistence type="predicted"/>
<dbReference type="AlphaFoldDB" id="A0A7W2R3T6"/>
<evidence type="ECO:0000313" key="2">
    <source>
        <dbReference type="EMBL" id="MBA6153192.1"/>
    </source>
</evidence>
<accession>A0A7W2R3T6</accession>
<dbReference type="RefSeq" id="WP_182205490.1">
    <property type="nucleotide sequence ID" value="NZ_JACGLT010000007.1"/>
</dbReference>
<name>A0A7W2R3T6_9FLAO</name>
<dbReference type="EMBL" id="JACGLT010000007">
    <property type="protein sequence ID" value="MBA6153192.1"/>
    <property type="molecule type" value="Genomic_DNA"/>
</dbReference>
<protein>
    <submittedName>
        <fullName evidence="2">Uncharacterized protein</fullName>
    </submittedName>
</protein>
<comment type="caution">
    <text evidence="2">The sequence shown here is derived from an EMBL/GenBank/DDBJ whole genome shotgun (WGS) entry which is preliminary data.</text>
</comment>